<proteinExistence type="inferred from homology"/>
<protein>
    <submittedName>
        <fullName evidence="7">Putative spermidine/putrescine transport system substrate-binding protein</fullName>
    </submittedName>
</protein>
<sequence length="354" mass="38266">MKYNALLITLLASCCIGTTASAAQVTFVSWGGAWQDAQESTAAKPFAAQSGVQLKTDTYNGGIAQVRSQVQTNNVTWDVVDMQLADSIRACDEGLLEKVNPASLAPAKDGTPAKNDFVPRALSDCLVGSIAWSTLITYNKDKFKGHEPAKIADFFDLKNFPGKRGLRKSPEGALEWALLADGVPPADVYKTLRTPAGLNRAFKKLDTIKSSIVWWETGAQPAQLLADGEVTMCSAYNGRIYSAMITDKKPFGFIWDGQIKNIEGYVIVKGSRNLKAAQELVRYATQADVLAKLAPLTAYGPARKSSIPMVDAKVAPYLPTAPGNQKGAIDVDTAFWADHSDDLNQKFAVWLGQN</sequence>
<dbReference type="GO" id="GO:0030288">
    <property type="term" value="C:outer membrane-bounded periplasmic space"/>
    <property type="evidence" value="ECO:0007669"/>
    <property type="project" value="TreeGrafter"/>
</dbReference>
<evidence type="ECO:0000256" key="6">
    <source>
        <dbReference type="SAM" id="SignalP"/>
    </source>
</evidence>
<comment type="similarity">
    <text evidence="2">Belongs to the bacterial solute-binding protein 1 family.</text>
</comment>
<dbReference type="Gene3D" id="3.40.190.10">
    <property type="entry name" value="Periplasmic binding protein-like II"/>
    <property type="match status" value="2"/>
</dbReference>
<keyword evidence="8" id="KW-1185">Reference proteome</keyword>
<dbReference type="GO" id="GO:0030976">
    <property type="term" value="F:thiamine pyrophosphate binding"/>
    <property type="evidence" value="ECO:0007669"/>
    <property type="project" value="TreeGrafter"/>
</dbReference>
<feature type="chain" id="PRO_5011771186" evidence="6">
    <location>
        <begin position="23"/>
        <end position="354"/>
    </location>
</feature>
<keyword evidence="5" id="KW-0574">Periplasm</keyword>
<dbReference type="STRING" id="83784.SAMN05192564_108111"/>
<gene>
    <name evidence="7" type="ORF">SAMN05192564_108111</name>
</gene>
<evidence type="ECO:0000256" key="1">
    <source>
        <dbReference type="ARBA" id="ARBA00004418"/>
    </source>
</evidence>
<dbReference type="CDD" id="cd13589">
    <property type="entry name" value="PBP2_polyamine_RpCGA009"/>
    <property type="match status" value="1"/>
</dbReference>
<feature type="signal peptide" evidence="6">
    <location>
        <begin position="1"/>
        <end position="22"/>
    </location>
</feature>
<keyword evidence="3" id="KW-0813">Transport</keyword>
<dbReference type="AlphaFoldDB" id="A0A1H4HF81"/>
<dbReference type="SUPFAM" id="SSF53850">
    <property type="entry name" value="Periplasmic binding protein-like II"/>
    <property type="match status" value="1"/>
</dbReference>
<evidence type="ECO:0000256" key="5">
    <source>
        <dbReference type="ARBA" id="ARBA00022764"/>
    </source>
</evidence>
<evidence type="ECO:0000313" key="8">
    <source>
        <dbReference type="Proteomes" id="UP000198638"/>
    </source>
</evidence>
<dbReference type="GO" id="GO:0030975">
    <property type="term" value="F:thiamine binding"/>
    <property type="evidence" value="ECO:0007669"/>
    <property type="project" value="TreeGrafter"/>
</dbReference>
<dbReference type="InterPro" id="IPR006059">
    <property type="entry name" value="SBP"/>
</dbReference>
<dbReference type="RefSeq" id="WP_090536570.1">
    <property type="nucleotide sequence ID" value="NZ_FNRQ01000008.1"/>
</dbReference>
<dbReference type="PANTHER" id="PTHR30006:SF3">
    <property type="entry name" value="THIAMINE-BINDING PERIPLASMIC PROTEIN"/>
    <property type="match status" value="1"/>
</dbReference>
<evidence type="ECO:0000256" key="3">
    <source>
        <dbReference type="ARBA" id="ARBA00022448"/>
    </source>
</evidence>
<keyword evidence="4 6" id="KW-0732">Signal</keyword>
<evidence type="ECO:0000313" key="7">
    <source>
        <dbReference type="EMBL" id="SEB19698.1"/>
    </source>
</evidence>
<reference evidence="8" key="1">
    <citation type="submission" date="2016-10" db="EMBL/GenBank/DDBJ databases">
        <authorList>
            <person name="Varghese N."/>
            <person name="Submissions S."/>
        </authorList>
    </citation>
    <scope>NUCLEOTIDE SEQUENCE [LARGE SCALE GENOMIC DNA]</scope>
    <source>
        <strain evidence="8">LMG 24000</strain>
    </source>
</reference>
<name>A0A1H4HF81_9BURK</name>
<dbReference type="Pfam" id="PF13416">
    <property type="entry name" value="SBP_bac_8"/>
    <property type="match status" value="1"/>
</dbReference>
<accession>A0A1H4HF81</accession>
<evidence type="ECO:0000256" key="2">
    <source>
        <dbReference type="ARBA" id="ARBA00008520"/>
    </source>
</evidence>
<dbReference type="GO" id="GO:0015888">
    <property type="term" value="P:thiamine transport"/>
    <property type="evidence" value="ECO:0007669"/>
    <property type="project" value="TreeGrafter"/>
</dbReference>
<evidence type="ECO:0000256" key="4">
    <source>
        <dbReference type="ARBA" id="ARBA00022729"/>
    </source>
</evidence>
<dbReference type="PANTHER" id="PTHR30006">
    <property type="entry name" value="THIAMINE-BINDING PERIPLASMIC PROTEIN-RELATED"/>
    <property type="match status" value="1"/>
</dbReference>
<dbReference type="Proteomes" id="UP000198638">
    <property type="component" value="Unassembled WGS sequence"/>
</dbReference>
<organism evidence="7 8">
    <name type="scientific">Paraburkholderia sartisoli</name>
    <dbReference type="NCBI Taxonomy" id="83784"/>
    <lineage>
        <taxon>Bacteria</taxon>
        <taxon>Pseudomonadati</taxon>
        <taxon>Pseudomonadota</taxon>
        <taxon>Betaproteobacteria</taxon>
        <taxon>Burkholderiales</taxon>
        <taxon>Burkholderiaceae</taxon>
        <taxon>Paraburkholderia</taxon>
    </lineage>
</organism>
<dbReference type="OrthoDB" id="8874923at2"/>
<comment type="subcellular location">
    <subcellularLocation>
        <location evidence="1">Periplasm</location>
    </subcellularLocation>
</comment>
<dbReference type="EMBL" id="FNRQ01000008">
    <property type="protein sequence ID" value="SEB19698.1"/>
    <property type="molecule type" value="Genomic_DNA"/>
</dbReference>